<protein>
    <recommendedName>
        <fullName evidence="1">DUF4440 domain-containing protein</fullName>
    </recommendedName>
</protein>
<name>A0AAN5D5P7_9BILA</name>
<dbReference type="Gene3D" id="3.10.450.50">
    <property type="match status" value="1"/>
</dbReference>
<organism evidence="2 3">
    <name type="scientific">Pristionchus mayeri</name>
    <dbReference type="NCBI Taxonomy" id="1317129"/>
    <lineage>
        <taxon>Eukaryota</taxon>
        <taxon>Metazoa</taxon>
        <taxon>Ecdysozoa</taxon>
        <taxon>Nematoda</taxon>
        <taxon>Chromadorea</taxon>
        <taxon>Rhabditida</taxon>
        <taxon>Rhabditina</taxon>
        <taxon>Diplogasteromorpha</taxon>
        <taxon>Diplogasteroidea</taxon>
        <taxon>Neodiplogasteridae</taxon>
        <taxon>Pristionchus</taxon>
    </lineage>
</organism>
<dbReference type="PANTHER" id="PTHR31664">
    <property type="entry name" value="PROTEIN CBG16427"/>
    <property type="match status" value="1"/>
</dbReference>
<dbReference type="Pfam" id="PF14534">
    <property type="entry name" value="DUF4440"/>
    <property type="match status" value="1"/>
</dbReference>
<dbReference type="AlphaFoldDB" id="A0AAN5D5P7"/>
<evidence type="ECO:0000313" key="2">
    <source>
        <dbReference type="EMBL" id="GMR56884.1"/>
    </source>
</evidence>
<dbReference type="InterPro" id="IPR032710">
    <property type="entry name" value="NTF2-like_dom_sf"/>
</dbReference>
<feature type="domain" description="DUF4440" evidence="1">
    <location>
        <begin position="15"/>
        <end position="106"/>
    </location>
</feature>
<evidence type="ECO:0000313" key="3">
    <source>
        <dbReference type="Proteomes" id="UP001328107"/>
    </source>
</evidence>
<gene>
    <name evidence="2" type="ORF">PMAYCL1PPCAC_27079</name>
</gene>
<sequence>MMIPLISVSVSKRFQGDLENVGAIYGPGAVLIHTGKNCSYGREDIKKALAPFAVPADTKVFDKVIEGTSDHIVYKGGFKTTIKANGAVFEGKFQQIFRKDGDQWLIIYDEFE</sequence>
<keyword evidence="3" id="KW-1185">Reference proteome</keyword>
<dbReference type="SUPFAM" id="SSF54427">
    <property type="entry name" value="NTF2-like"/>
    <property type="match status" value="1"/>
</dbReference>
<proteinExistence type="predicted"/>
<reference evidence="3" key="1">
    <citation type="submission" date="2022-10" db="EMBL/GenBank/DDBJ databases">
        <title>Genome assembly of Pristionchus species.</title>
        <authorList>
            <person name="Yoshida K."/>
            <person name="Sommer R.J."/>
        </authorList>
    </citation>
    <scope>NUCLEOTIDE SEQUENCE [LARGE SCALE GENOMIC DNA]</scope>
    <source>
        <strain evidence="3">RS5460</strain>
    </source>
</reference>
<dbReference type="EMBL" id="BTRK01000006">
    <property type="protein sequence ID" value="GMR56884.1"/>
    <property type="molecule type" value="Genomic_DNA"/>
</dbReference>
<dbReference type="Proteomes" id="UP001328107">
    <property type="component" value="Unassembled WGS sequence"/>
</dbReference>
<feature type="non-terminal residue" evidence="2">
    <location>
        <position position="112"/>
    </location>
</feature>
<comment type="caution">
    <text evidence="2">The sequence shown here is derived from an EMBL/GenBank/DDBJ whole genome shotgun (WGS) entry which is preliminary data.</text>
</comment>
<evidence type="ECO:0000259" key="1">
    <source>
        <dbReference type="Pfam" id="PF14534"/>
    </source>
</evidence>
<dbReference type="InterPro" id="IPR027843">
    <property type="entry name" value="DUF4440"/>
</dbReference>
<accession>A0AAN5D5P7</accession>
<dbReference type="PANTHER" id="PTHR31664:SF4">
    <property type="entry name" value="DUF4440 DOMAIN-CONTAINING PROTEIN"/>
    <property type="match status" value="1"/>
</dbReference>